<gene>
    <name evidence="2" type="ORF">ANE_LOCUS27492</name>
</gene>
<accession>A0A565CTL2</accession>
<dbReference type="Proteomes" id="UP000489600">
    <property type="component" value="Unassembled WGS sequence"/>
</dbReference>
<feature type="compositionally biased region" description="Basic and acidic residues" evidence="1">
    <location>
        <begin position="107"/>
        <end position="164"/>
    </location>
</feature>
<evidence type="ECO:0000313" key="2">
    <source>
        <dbReference type="EMBL" id="VVB17048.1"/>
    </source>
</evidence>
<evidence type="ECO:0000313" key="3">
    <source>
        <dbReference type="Proteomes" id="UP000489600"/>
    </source>
</evidence>
<evidence type="ECO:0000256" key="1">
    <source>
        <dbReference type="SAM" id="MobiDB-lite"/>
    </source>
</evidence>
<name>A0A565CTL2_9BRAS</name>
<organism evidence="2 3">
    <name type="scientific">Arabis nemorensis</name>
    <dbReference type="NCBI Taxonomy" id="586526"/>
    <lineage>
        <taxon>Eukaryota</taxon>
        <taxon>Viridiplantae</taxon>
        <taxon>Streptophyta</taxon>
        <taxon>Embryophyta</taxon>
        <taxon>Tracheophyta</taxon>
        <taxon>Spermatophyta</taxon>
        <taxon>Magnoliopsida</taxon>
        <taxon>eudicotyledons</taxon>
        <taxon>Gunneridae</taxon>
        <taxon>Pentapetalae</taxon>
        <taxon>rosids</taxon>
        <taxon>malvids</taxon>
        <taxon>Brassicales</taxon>
        <taxon>Brassicaceae</taxon>
        <taxon>Arabideae</taxon>
        <taxon>Arabis</taxon>
    </lineage>
</organism>
<comment type="caution">
    <text evidence="2">The sequence shown here is derived from an EMBL/GenBank/DDBJ whole genome shotgun (WGS) entry which is preliminary data.</text>
</comment>
<feature type="region of interest" description="Disordered" evidence="1">
    <location>
        <begin position="94"/>
        <end position="212"/>
    </location>
</feature>
<protein>
    <submittedName>
        <fullName evidence="2">Uncharacterized protein</fullName>
    </submittedName>
</protein>
<dbReference type="AlphaFoldDB" id="A0A565CTL2"/>
<reference evidence="2" key="1">
    <citation type="submission" date="2019-07" db="EMBL/GenBank/DDBJ databases">
        <authorList>
            <person name="Dittberner H."/>
        </authorList>
    </citation>
    <scope>NUCLEOTIDE SEQUENCE [LARGE SCALE GENOMIC DNA]</scope>
</reference>
<dbReference type="EMBL" id="CABITT030000008">
    <property type="protein sequence ID" value="VVB17048.1"/>
    <property type="molecule type" value="Genomic_DNA"/>
</dbReference>
<keyword evidence="3" id="KW-1185">Reference proteome</keyword>
<proteinExistence type="predicted"/>
<sequence>MDRLLKDRKPVFWQTELELDVAGRSKPVDDGLMISVLRWMMNKTMEESFEKISSMFGGYETRLKAVESFVNSQGWNDRDYIGFDDYRPRSRFWTHGDCSRGGGGQKDPLEKDLKTGLENDPSKKDPSEKDLSDKDPEKDSSEKDPDSGVEKETQVEAEVEKEVEATEVEGSEMKKEPEEEEHDEVVCGKRIKKKSAALKTPFMEPPKKRKKN</sequence>